<evidence type="ECO:0000313" key="4">
    <source>
        <dbReference type="Proteomes" id="UP000231279"/>
    </source>
</evidence>
<proteinExistence type="predicted"/>
<gene>
    <name evidence="3" type="ORF">CDL12_21018</name>
</gene>
<dbReference type="PROSITE" id="PS01275">
    <property type="entry name" value="EFP"/>
    <property type="match status" value="1"/>
</dbReference>
<dbReference type="SMART" id="SM00841">
    <property type="entry name" value="Elong-fact-P_C"/>
    <property type="match status" value="1"/>
</dbReference>
<feature type="domain" description="Translation elongation factor P/YeiP central" evidence="2">
    <location>
        <begin position="1"/>
        <end position="39"/>
    </location>
</feature>
<name>A0A2G9GME2_9LAMI</name>
<dbReference type="GO" id="GO:0005829">
    <property type="term" value="C:cytosol"/>
    <property type="evidence" value="ECO:0007669"/>
    <property type="project" value="UniProtKB-ARBA"/>
</dbReference>
<dbReference type="Pfam" id="PF09285">
    <property type="entry name" value="Elong-fact-P_C"/>
    <property type="match status" value="1"/>
</dbReference>
<reference evidence="4" key="1">
    <citation type="journal article" date="2018" name="Gigascience">
        <title>Genome assembly of the Pink Ipe (Handroanthus impetiginosus, Bignoniaceae), a highly valued, ecologically keystone Neotropical timber forest tree.</title>
        <authorList>
            <person name="Silva-Junior O.B."/>
            <person name="Grattapaglia D."/>
            <person name="Novaes E."/>
            <person name="Collevatti R.G."/>
        </authorList>
    </citation>
    <scope>NUCLEOTIDE SEQUENCE [LARGE SCALE GENOMIC DNA]</scope>
    <source>
        <strain evidence="4">cv. UFG-1</strain>
    </source>
</reference>
<dbReference type="InterPro" id="IPR012340">
    <property type="entry name" value="NA-bd_OB-fold"/>
</dbReference>
<dbReference type="InterPro" id="IPR013852">
    <property type="entry name" value="Transl_elong_P/YeiP_CS"/>
</dbReference>
<sequence>MEPDTYSQLEVPRHLFGESLVYLQDDMKVTVQLYDERPMSVSIPNRVTCTVAEAAQALKGSGPTPYKKVLLDNGLTVQVPAHIFAGDKIIVSTSDNSYVGRA</sequence>
<dbReference type="GO" id="GO:0003746">
    <property type="term" value="F:translation elongation factor activity"/>
    <property type="evidence" value="ECO:0007669"/>
    <property type="project" value="InterPro"/>
</dbReference>
<dbReference type="FunFam" id="2.40.50.140:FF:000004">
    <property type="entry name" value="Elongation factor P"/>
    <property type="match status" value="1"/>
</dbReference>
<dbReference type="OrthoDB" id="10259892at2759"/>
<dbReference type="SMART" id="SM01185">
    <property type="entry name" value="EFP"/>
    <property type="match status" value="1"/>
</dbReference>
<dbReference type="Proteomes" id="UP000231279">
    <property type="component" value="Unassembled WGS sequence"/>
</dbReference>
<organism evidence="3 4">
    <name type="scientific">Handroanthus impetiginosus</name>
    <dbReference type="NCBI Taxonomy" id="429701"/>
    <lineage>
        <taxon>Eukaryota</taxon>
        <taxon>Viridiplantae</taxon>
        <taxon>Streptophyta</taxon>
        <taxon>Embryophyta</taxon>
        <taxon>Tracheophyta</taxon>
        <taxon>Spermatophyta</taxon>
        <taxon>Magnoliopsida</taxon>
        <taxon>eudicotyledons</taxon>
        <taxon>Gunneridae</taxon>
        <taxon>Pentapetalae</taxon>
        <taxon>asterids</taxon>
        <taxon>lamiids</taxon>
        <taxon>Lamiales</taxon>
        <taxon>Bignoniaceae</taxon>
        <taxon>Crescentiina</taxon>
        <taxon>Tabebuia alliance</taxon>
        <taxon>Handroanthus</taxon>
    </lineage>
</organism>
<comment type="caution">
    <text evidence="3">The sequence shown here is derived from an EMBL/GenBank/DDBJ whole genome shotgun (WGS) entry which is preliminary data.</text>
</comment>
<dbReference type="AlphaFoldDB" id="A0A2G9GME2"/>
<evidence type="ECO:0000259" key="1">
    <source>
        <dbReference type="SMART" id="SM00841"/>
    </source>
</evidence>
<dbReference type="PANTHER" id="PTHR30053">
    <property type="entry name" value="ELONGATION FACTOR P"/>
    <property type="match status" value="1"/>
</dbReference>
<accession>A0A2G9GME2</accession>
<dbReference type="GO" id="GO:0043043">
    <property type="term" value="P:peptide biosynthetic process"/>
    <property type="evidence" value="ECO:0007669"/>
    <property type="project" value="InterPro"/>
</dbReference>
<dbReference type="InterPro" id="IPR020599">
    <property type="entry name" value="Transl_elong_fac_P/YeiP"/>
</dbReference>
<feature type="domain" description="Elongation factor P C-terminal" evidence="1">
    <location>
        <begin position="47"/>
        <end position="101"/>
    </location>
</feature>
<dbReference type="SUPFAM" id="SSF50249">
    <property type="entry name" value="Nucleic acid-binding proteins"/>
    <property type="match status" value="2"/>
</dbReference>
<dbReference type="Pfam" id="PF01132">
    <property type="entry name" value="EFP"/>
    <property type="match status" value="1"/>
</dbReference>
<dbReference type="EMBL" id="NKXS01004422">
    <property type="protein sequence ID" value="PIN06433.1"/>
    <property type="molecule type" value="Genomic_DNA"/>
</dbReference>
<evidence type="ECO:0008006" key="5">
    <source>
        <dbReference type="Google" id="ProtNLM"/>
    </source>
</evidence>
<dbReference type="STRING" id="429701.A0A2G9GME2"/>
<dbReference type="InterPro" id="IPR015365">
    <property type="entry name" value="Elong-fact-P_C"/>
</dbReference>
<dbReference type="InterPro" id="IPR001059">
    <property type="entry name" value="Transl_elong_P/YeiP_cen"/>
</dbReference>
<keyword evidence="4" id="KW-1185">Reference proteome</keyword>
<evidence type="ECO:0000259" key="2">
    <source>
        <dbReference type="SMART" id="SM01185"/>
    </source>
</evidence>
<dbReference type="PANTHER" id="PTHR30053:SF14">
    <property type="entry name" value="TRANSLATION ELONGATION FACTOR KOW-LIKE DOMAIN-CONTAINING PROTEIN"/>
    <property type="match status" value="1"/>
</dbReference>
<dbReference type="Gene3D" id="2.40.50.140">
    <property type="entry name" value="Nucleic acid-binding proteins"/>
    <property type="match status" value="2"/>
</dbReference>
<evidence type="ECO:0000313" key="3">
    <source>
        <dbReference type="EMBL" id="PIN06433.1"/>
    </source>
</evidence>
<protein>
    <recommendedName>
        <fullName evidence="5">Elongation factor P</fullName>
    </recommendedName>
</protein>